<feature type="region of interest" description="Disordered" evidence="10">
    <location>
        <begin position="499"/>
        <end position="521"/>
    </location>
</feature>
<dbReference type="InterPro" id="IPR052035">
    <property type="entry name" value="ZnF_BED_domain_contain"/>
</dbReference>
<dbReference type="GO" id="GO:0008270">
    <property type="term" value="F:zinc ion binding"/>
    <property type="evidence" value="ECO:0007669"/>
    <property type="project" value="UniProtKB-KW"/>
</dbReference>
<dbReference type="PROSITE" id="PS50808">
    <property type="entry name" value="ZF_BED"/>
    <property type="match status" value="1"/>
</dbReference>
<dbReference type="SMART" id="SM00614">
    <property type="entry name" value="ZnF_BED"/>
    <property type="match status" value="1"/>
</dbReference>
<dbReference type="AlphaFoldDB" id="A0A6P7F744"/>
<organism evidence="12">
    <name type="scientific">Diabrotica virgifera virgifera</name>
    <name type="common">western corn rootworm</name>
    <dbReference type="NCBI Taxonomy" id="50390"/>
    <lineage>
        <taxon>Eukaryota</taxon>
        <taxon>Metazoa</taxon>
        <taxon>Ecdysozoa</taxon>
        <taxon>Arthropoda</taxon>
        <taxon>Hexapoda</taxon>
        <taxon>Insecta</taxon>
        <taxon>Pterygota</taxon>
        <taxon>Neoptera</taxon>
        <taxon>Endopterygota</taxon>
        <taxon>Coleoptera</taxon>
        <taxon>Polyphaga</taxon>
        <taxon>Cucujiformia</taxon>
        <taxon>Chrysomeloidea</taxon>
        <taxon>Chrysomelidae</taxon>
        <taxon>Galerucinae</taxon>
        <taxon>Diabroticina</taxon>
        <taxon>Diabroticites</taxon>
        <taxon>Diabrotica</taxon>
    </lineage>
</organism>
<keyword evidence="3 9" id="KW-0863">Zinc-finger</keyword>
<dbReference type="PANTHER" id="PTHR46481">
    <property type="entry name" value="ZINC FINGER BED DOMAIN-CONTAINING PROTEIN 4"/>
    <property type="match status" value="1"/>
</dbReference>
<keyword evidence="2" id="KW-0479">Metal-binding</keyword>
<dbReference type="InterPro" id="IPR008906">
    <property type="entry name" value="HATC_C_dom"/>
</dbReference>
<feature type="domain" description="BED-type" evidence="11">
    <location>
        <begin position="2"/>
        <end position="53"/>
    </location>
</feature>
<evidence type="ECO:0000256" key="4">
    <source>
        <dbReference type="ARBA" id="ARBA00022833"/>
    </source>
</evidence>
<name>A0A6P7F744_DIAVI</name>
<dbReference type="PANTHER" id="PTHR46481:SF10">
    <property type="entry name" value="ZINC FINGER BED DOMAIN-CONTAINING PROTEIN 39"/>
    <property type="match status" value="1"/>
</dbReference>
<evidence type="ECO:0000259" key="11">
    <source>
        <dbReference type="PROSITE" id="PS50808"/>
    </source>
</evidence>
<keyword evidence="5" id="KW-0805">Transcription regulation</keyword>
<keyword evidence="6" id="KW-0238">DNA-binding</keyword>
<dbReference type="GO" id="GO:0046983">
    <property type="term" value="F:protein dimerization activity"/>
    <property type="evidence" value="ECO:0007669"/>
    <property type="project" value="InterPro"/>
</dbReference>
<dbReference type="InterPro" id="IPR036236">
    <property type="entry name" value="Znf_C2H2_sf"/>
</dbReference>
<dbReference type="Pfam" id="PF04937">
    <property type="entry name" value="DUF659"/>
    <property type="match status" value="1"/>
</dbReference>
<dbReference type="Pfam" id="PF02892">
    <property type="entry name" value="zf-BED"/>
    <property type="match status" value="1"/>
</dbReference>
<dbReference type="InterPro" id="IPR003656">
    <property type="entry name" value="Znf_BED"/>
</dbReference>
<dbReference type="SUPFAM" id="SSF57667">
    <property type="entry name" value="beta-beta-alpha zinc fingers"/>
    <property type="match status" value="1"/>
</dbReference>
<evidence type="ECO:0000256" key="10">
    <source>
        <dbReference type="SAM" id="MobiDB-lite"/>
    </source>
</evidence>
<keyword evidence="8" id="KW-0539">Nucleus</keyword>
<keyword evidence="7" id="KW-0804">Transcription</keyword>
<evidence type="ECO:0000256" key="3">
    <source>
        <dbReference type="ARBA" id="ARBA00022771"/>
    </source>
</evidence>
<evidence type="ECO:0000256" key="9">
    <source>
        <dbReference type="PROSITE-ProRule" id="PRU00027"/>
    </source>
</evidence>
<proteinExistence type="predicted"/>
<sequence length="635" mass="71900">MPKKSAVWLHFDKSADGKSAKCKHCGKLIKSSGNTSNLRGHVESMHKKYVIETSKPGSEEPQPSEPSKKQKLDNNFSVSSQADAGHAGPSTSTQMEFVNPSSAIQIMRQPSIVNTIRRIESYKDGGRQNEKITQSILYMICKDMVPFRVVERVGFKKLMKDALPHYVLPSRFTLKRQVKSKYDVVSSSMRTWPSNKKVTLTTDVWTDLHMRSFSSLTVHFVDEENKLFSGTVGMIPLEDRHTSEYLCEQLRSLCSEWEIQEQNIVAIVTDNGPNIVKAINLFVGSKRHLPCYAHTLNLVCQNSLQNCPELVELLDKVKKIVSWFKQSVVASDELRSASPNKKVIQSVPTRWNSTFNMIERFLELRPIINEIINRHSSAPIMVTAAEVEILSEMCNILEPLYTATNEISGETYLTSSLCIPITSITRKRLEAVTVDKKLTQKLKGEVLKEFDRRFGSIEQFTLLGLATLLDPRFKKMYFKNALACSKYINMVNARLRSLENESDEPTISDTNETDSTVERSRSIFSDHNKQIQAKWKETNKEGTLQRDLHPELSLYLSAPAAKIEENPITIWVDMKGTYPKLSGVVAEFVPLVGTSVPSERLFSKAGQIITKTRNRLEGKLASNLLFLNSLPEKMW</sequence>
<accession>A0A6P7F744</accession>
<dbReference type="RefSeq" id="XP_028130667.1">
    <property type="nucleotide sequence ID" value="XM_028274866.1"/>
</dbReference>
<gene>
    <name evidence="12" type="primary">LOC114326477</name>
</gene>
<reference evidence="12" key="1">
    <citation type="submission" date="2025-08" db="UniProtKB">
        <authorList>
            <consortium name="RefSeq"/>
        </authorList>
    </citation>
    <scope>IDENTIFICATION</scope>
    <source>
        <tissue evidence="12">Whole insect</tissue>
    </source>
</reference>
<feature type="region of interest" description="Disordered" evidence="10">
    <location>
        <begin position="53"/>
        <end position="73"/>
    </location>
</feature>
<dbReference type="InterPro" id="IPR007021">
    <property type="entry name" value="DUF659"/>
</dbReference>
<dbReference type="InParanoid" id="A0A6P7F744"/>
<evidence type="ECO:0000313" key="12">
    <source>
        <dbReference type="RefSeq" id="XP_028130667.1"/>
    </source>
</evidence>
<protein>
    <submittedName>
        <fullName evidence="12">Zinc finger BED domain-containing protein 4-like</fullName>
    </submittedName>
</protein>
<evidence type="ECO:0000256" key="2">
    <source>
        <dbReference type="ARBA" id="ARBA00022723"/>
    </source>
</evidence>
<dbReference type="GO" id="GO:0003677">
    <property type="term" value="F:DNA binding"/>
    <property type="evidence" value="ECO:0007669"/>
    <property type="project" value="UniProtKB-KW"/>
</dbReference>
<dbReference type="GO" id="GO:0005634">
    <property type="term" value="C:nucleus"/>
    <property type="evidence" value="ECO:0007669"/>
    <property type="project" value="UniProtKB-SubCell"/>
</dbReference>
<dbReference type="InterPro" id="IPR012337">
    <property type="entry name" value="RNaseH-like_sf"/>
</dbReference>
<comment type="subcellular location">
    <subcellularLocation>
        <location evidence="1">Nucleus</location>
    </subcellularLocation>
</comment>
<dbReference type="FunCoup" id="A0A6P7F744">
    <property type="interactions" value="39"/>
</dbReference>
<dbReference type="Pfam" id="PF05699">
    <property type="entry name" value="Dimer_Tnp_hAT"/>
    <property type="match status" value="1"/>
</dbReference>
<dbReference type="SUPFAM" id="SSF53098">
    <property type="entry name" value="Ribonuclease H-like"/>
    <property type="match status" value="1"/>
</dbReference>
<dbReference type="SUPFAM" id="SSF140996">
    <property type="entry name" value="Hermes dimerisation domain"/>
    <property type="match status" value="1"/>
</dbReference>
<evidence type="ECO:0000256" key="1">
    <source>
        <dbReference type="ARBA" id="ARBA00004123"/>
    </source>
</evidence>
<evidence type="ECO:0000256" key="6">
    <source>
        <dbReference type="ARBA" id="ARBA00023125"/>
    </source>
</evidence>
<evidence type="ECO:0000256" key="7">
    <source>
        <dbReference type="ARBA" id="ARBA00023163"/>
    </source>
</evidence>
<dbReference type="GO" id="GO:0009791">
    <property type="term" value="P:post-embryonic development"/>
    <property type="evidence" value="ECO:0007669"/>
    <property type="project" value="UniProtKB-ARBA"/>
</dbReference>
<evidence type="ECO:0000256" key="5">
    <source>
        <dbReference type="ARBA" id="ARBA00023015"/>
    </source>
</evidence>
<evidence type="ECO:0000256" key="8">
    <source>
        <dbReference type="ARBA" id="ARBA00023242"/>
    </source>
</evidence>
<keyword evidence="4" id="KW-0862">Zinc</keyword>